<reference evidence="1" key="1">
    <citation type="submission" date="2023-11" db="EMBL/GenBank/DDBJ databases">
        <authorList>
            <person name="Poullet M."/>
        </authorList>
    </citation>
    <scope>NUCLEOTIDE SEQUENCE</scope>
    <source>
        <strain evidence="1">E1834</strain>
    </source>
</reference>
<dbReference type="EMBL" id="CAVMJV010000208">
    <property type="protein sequence ID" value="CAK5125094.1"/>
    <property type="molecule type" value="Genomic_DNA"/>
</dbReference>
<sequence>MNCFVFPLLLLFFLKLFQQVELTNYYEILNIDRSATKEEIEAAYHNSVHEMVNENNSLDEQSKEIKLKDLKKSFKVLSNETSRARYDYYLGILDNFKAIFSHGDCNIWFQFETSQKIRSR</sequence>
<comment type="caution">
    <text evidence="1">The sequence shown here is derived from an EMBL/GenBank/DDBJ whole genome shotgun (WGS) entry which is preliminary data.</text>
</comment>
<accession>A0ACB1B5R2</accession>
<dbReference type="Proteomes" id="UP001497535">
    <property type="component" value="Unassembled WGS sequence"/>
</dbReference>
<gene>
    <name evidence="1" type="ORF">MENTE1834_LOCUS47918</name>
</gene>
<keyword evidence="2" id="KW-1185">Reference proteome</keyword>
<protein>
    <submittedName>
        <fullName evidence="1">Uncharacterized protein</fullName>
    </submittedName>
</protein>
<proteinExistence type="predicted"/>
<evidence type="ECO:0000313" key="1">
    <source>
        <dbReference type="EMBL" id="CAK5125094.1"/>
    </source>
</evidence>
<organism evidence="1 2">
    <name type="scientific">Meloidogyne enterolobii</name>
    <name type="common">Root-knot nematode worm</name>
    <name type="synonym">Meloidogyne mayaguensis</name>
    <dbReference type="NCBI Taxonomy" id="390850"/>
    <lineage>
        <taxon>Eukaryota</taxon>
        <taxon>Metazoa</taxon>
        <taxon>Ecdysozoa</taxon>
        <taxon>Nematoda</taxon>
        <taxon>Chromadorea</taxon>
        <taxon>Rhabditida</taxon>
        <taxon>Tylenchina</taxon>
        <taxon>Tylenchomorpha</taxon>
        <taxon>Tylenchoidea</taxon>
        <taxon>Meloidogynidae</taxon>
        <taxon>Meloidogyninae</taxon>
        <taxon>Meloidogyne</taxon>
    </lineage>
</organism>
<name>A0ACB1B5R2_MELEN</name>
<evidence type="ECO:0000313" key="2">
    <source>
        <dbReference type="Proteomes" id="UP001497535"/>
    </source>
</evidence>